<keyword evidence="2" id="KW-0378">Hydrolase</keyword>
<feature type="compositionally biased region" description="Basic and acidic residues" evidence="1">
    <location>
        <begin position="66"/>
        <end position="82"/>
    </location>
</feature>
<feature type="region of interest" description="Disordered" evidence="1">
    <location>
        <begin position="43"/>
        <end position="90"/>
    </location>
</feature>
<evidence type="ECO:0000313" key="3">
    <source>
        <dbReference type="EnsemblPlants" id="KEH20268"/>
    </source>
</evidence>
<feature type="compositionally biased region" description="Basic residues" evidence="1">
    <location>
        <begin position="44"/>
        <end position="59"/>
    </location>
</feature>
<organism evidence="2 4">
    <name type="scientific">Medicago truncatula</name>
    <name type="common">Barrel medic</name>
    <name type="synonym">Medicago tribuloides</name>
    <dbReference type="NCBI Taxonomy" id="3880"/>
    <lineage>
        <taxon>Eukaryota</taxon>
        <taxon>Viridiplantae</taxon>
        <taxon>Streptophyta</taxon>
        <taxon>Embryophyta</taxon>
        <taxon>Tracheophyta</taxon>
        <taxon>Spermatophyta</taxon>
        <taxon>Magnoliopsida</taxon>
        <taxon>eudicotyledons</taxon>
        <taxon>Gunneridae</taxon>
        <taxon>Pentapetalae</taxon>
        <taxon>rosids</taxon>
        <taxon>fabids</taxon>
        <taxon>Fabales</taxon>
        <taxon>Fabaceae</taxon>
        <taxon>Papilionoideae</taxon>
        <taxon>50 kb inversion clade</taxon>
        <taxon>NPAAA clade</taxon>
        <taxon>Hologalegina</taxon>
        <taxon>IRL clade</taxon>
        <taxon>Trifolieae</taxon>
        <taxon>Medicago</taxon>
    </lineage>
</organism>
<evidence type="ECO:0000313" key="4">
    <source>
        <dbReference type="Proteomes" id="UP000002051"/>
    </source>
</evidence>
<keyword evidence="4" id="KW-1185">Reference proteome</keyword>
<name>A0A072TTU3_MEDTR</name>
<dbReference type="EnsemblPlants" id="KEH20268">
    <property type="protein sequence ID" value="KEH20268"/>
    <property type="gene ID" value="MTR_8g070870"/>
</dbReference>
<sequence>MTNMTIFKSPEYSCLRICNVEDAKVIVIDQTCTCSKLIFQHESNKHRTKTGNQTHRRKTGNQNKQSRSETTKSQKQTKENRKYVKSLIQL</sequence>
<reference evidence="2 4" key="1">
    <citation type="journal article" date="2011" name="Nature">
        <title>The Medicago genome provides insight into the evolution of rhizobial symbioses.</title>
        <authorList>
            <person name="Young N.D."/>
            <person name="Debelle F."/>
            <person name="Oldroyd G.E."/>
            <person name="Geurts R."/>
            <person name="Cannon S.B."/>
            <person name="Udvardi M.K."/>
            <person name="Benedito V.A."/>
            <person name="Mayer K.F."/>
            <person name="Gouzy J."/>
            <person name="Schoof H."/>
            <person name="Van de Peer Y."/>
            <person name="Proost S."/>
            <person name="Cook D.R."/>
            <person name="Meyers B.C."/>
            <person name="Spannagl M."/>
            <person name="Cheung F."/>
            <person name="De Mita S."/>
            <person name="Krishnakumar V."/>
            <person name="Gundlach H."/>
            <person name="Zhou S."/>
            <person name="Mudge J."/>
            <person name="Bharti A.K."/>
            <person name="Murray J.D."/>
            <person name="Naoumkina M.A."/>
            <person name="Rosen B."/>
            <person name="Silverstein K.A."/>
            <person name="Tang H."/>
            <person name="Rombauts S."/>
            <person name="Zhao P.X."/>
            <person name="Zhou P."/>
            <person name="Barbe V."/>
            <person name="Bardou P."/>
            <person name="Bechner M."/>
            <person name="Bellec A."/>
            <person name="Berger A."/>
            <person name="Berges H."/>
            <person name="Bidwell S."/>
            <person name="Bisseling T."/>
            <person name="Choisne N."/>
            <person name="Couloux A."/>
            <person name="Denny R."/>
            <person name="Deshpande S."/>
            <person name="Dai X."/>
            <person name="Doyle J.J."/>
            <person name="Dudez A.M."/>
            <person name="Farmer A.D."/>
            <person name="Fouteau S."/>
            <person name="Franken C."/>
            <person name="Gibelin C."/>
            <person name="Gish J."/>
            <person name="Goldstein S."/>
            <person name="Gonzalez A.J."/>
            <person name="Green P.J."/>
            <person name="Hallab A."/>
            <person name="Hartog M."/>
            <person name="Hua A."/>
            <person name="Humphray S.J."/>
            <person name="Jeong D.H."/>
            <person name="Jing Y."/>
            <person name="Jocker A."/>
            <person name="Kenton S.M."/>
            <person name="Kim D.J."/>
            <person name="Klee K."/>
            <person name="Lai H."/>
            <person name="Lang C."/>
            <person name="Lin S."/>
            <person name="Macmil S.L."/>
            <person name="Magdelenat G."/>
            <person name="Matthews L."/>
            <person name="McCorrison J."/>
            <person name="Monaghan E.L."/>
            <person name="Mun J.H."/>
            <person name="Najar F.Z."/>
            <person name="Nicholson C."/>
            <person name="Noirot C."/>
            <person name="O'Bleness M."/>
            <person name="Paule C.R."/>
            <person name="Poulain J."/>
            <person name="Prion F."/>
            <person name="Qin B."/>
            <person name="Qu C."/>
            <person name="Retzel E.F."/>
            <person name="Riddle C."/>
            <person name="Sallet E."/>
            <person name="Samain S."/>
            <person name="Samson N."/>
            <person name="Sanders I."/>
            <person name="Saurat O."/>
            <person name="Scarpelli C."/>
            <person name="Schiex T."/>
            <person name="Segurens B."/>
            <person name="Severin A.J."/>
            <person name="Sherrier D.J."/>
            <person name="Shi R."/>
            <person name="Sims S."/>
            <person name="Singer S.R."/>
            <person name="Sinharoy S."/>
            <person name="Sterck L."/>
            <person name="Viollet A."/>
            <person name="Wang B.B."/>
            <person name="Wang K."/>
            <person name="Wang M."/>
            <person name="Wang X."/>
            <person name="Warfsmann J."/>
            <person name="Weissenbach J."/>
            <person name="White D.D."/>
            <person name="White J.D."/>
            <person name="Wiley G.B."/>
            <person name="Wincker P."/>
            <person name="Xing Y."/>
            <person name="Yang L."/>
            <person name="Yao Z."/>
            <person name="Ying F."/>
            <person name="Zhai J."/>
            <person name="Zhou L."/>
            <person name="Zuber A."/>
            <person name="Denarie J."/>
            <person name="Dixon R.A."/>
            <person name="May G.D."/>
            <person name="Schwartz D.C."/>
            <person name="Rogers J."/>
            <person name="Quetier F."/>
            <person name="Town C.D."/>
            <person name="Roe B.A."/>
        </authorList>
    </citation>
    <scope>NUCLEOTIDE SEQUENCE [LARGE SCALE GENOMIC DNA]</scope>
    <source>
        <strain evidence="2">A17</strain>
        <strain evidence="3 4">cv. Jemalong A17</strain>
    </source>
</reference>
<dbReference type="EMBL" id="CM001224">
    <property type="protein sequence ID" value="KEH20268.1"/>
    <property type="molecule type" value="Genomic_DNA"/>
</dbReference>
<dbReference type="Proteomes" id="UP000002051">
    <property type="component" value="Chromosome 8"/>
</dbReference>
<dbReference type="HOGENOM" id="CLU_145668_1_1_1"/>
<dbReference type="GO" id="GO:0008233">
    <property type="term" value="F:peptidase activity"/>
    <property type="evidence" value="ECO:0007669"/>
    <property type="project" value="UniProtKB-KW"/>
</dbReference>
<dbReference type="AlphaFoldDB" id="A0A072TTU3"/>
<reference evidence="3" key="3">
    <citation type="submission" date="2015-04" db="UniProtKB">
        <authorList>
            <consortium name="EnsemblPlants"/>
        </authorList>
    </citation>
    <scope>IDENTIFICATION</scope>
    <source>
        <strain evidence="3">cv. Jemalong A17</strain>
    </source>
</reference>
<evidence type="ECO:0000256" key="1">
    <source>
        <dbReference type="SAM" id="MobiDB-lite"/>
    </source>
</evidence>
<dbReference type="GO" id="GO:0006508">
    <property type="term" value="P:proteolysis"/>
    <property type="evidence" value="ECO:0007669"/>
    <property type="project" value="UniProtKB-KW"/>
</dbReference>
<accession>A0A072TTU3</accession>
<protein>
    <submittedName>
        <fullName evidence="2">Cysteine protease, putative</fullName>
    </submittedName>
</protein>
<gene>
    <name evidence="2" type="ordered locus">MTR_8g070870</name>
</gene>
<keyword evidence="2" id="KW-0645">Protease</keyword>
<reference evidence="2 4" key="2">
    <citation type="journal article" date="2014" name="BMC Genomics">
        <title>An improved genome release (version Mt4.0) for the model legume Medicago truncatula.</title>
        <authorList>
            <person name="Tang H."/>
            <person name="Krishnakumar V."/>
            <person name="Bidwell S."/>
            <person name="Rosen B."/>
            <person name="Chan A."/>
            <person name="Zhou S."/>
            <person name="Gentzbittel L."/>
            <person name="Childs K.L."/>
            <person name="Yandell M."/>
            <person name="Gundlach H."/>
            <person name="Mayer K.F."/>
            <person name="Schwartz D.C."/>
            <person name="Town C.D."/>
        </authorList>
    </citation>
    <scope>GENOME REANNOTATION</scope>
    <source>
        <strain evidence="2">A17</strain>
        <strain evidence="3 4">cv. Jemalong A17</strain>
    </source>
</reference>
<evidence type="ECO:0000313" key="2">
    <source>
        <dbReference type="EMBL" id="KEH20268.1"/>
    </source>
</evidence>
<proteinExistence type="predicted"/>